<evidence type="ECO:0000313" key="2">
    <source>
        <dbReference type="Proteomes" id="UP000186895"/>
    </source>
</evidence>
<evidence type="ECO:0000313" key="1">
    <source>
        <dbReference type="EMBL" id="SIQ48412.1"/>
    </source>
</evidence>
<dbReference type="STRING" id="49186.SAMN05421647_105137"/>
<proteinExistence type="predicted"/>
<dbReference type="Proteomes" id="UP000186895">
    <property type="component" value="Unassembled WGS sequence"/>
</dbReference>
<dbReference type="AlphaFoldDB" id="A0A1N6T4Y6"/>
<name>A0A1N6T4Y6_9GAMM</name>
<gene>
    <name evidence="1" type="ORF">SAMN05421647_105137</name>
</gene>
<sequence>MLRLTLALTLMLTFAGLPLALEPFLFQSEPRLVMLNVEEERPVINAQSRSLSQPEVEADAQIKPLSVLEGPQLTAYRPFAEELMAADS</sequence>
<reference evidence="1 2" key="1">
    <citation type="submission" date="2017-01" db="EMBL/GenBank/DDBJ databases">
        <authorList>
            <person name="Mah S.A."/>
            <person name="Swanson W.J."/>
            <person name="Moy G.W."/>
            <person name="Vacquier V.D."/>
        </authorList>
    </citation>
    <scope>NUCLEOTIDE SEQUENCE [LARGE SCALE GENOMIC DNA]</scope>
    <source>
        <strain evidence="1 2">DSM 7027</strain>
    </source>
</reference>
<dbReference type="EMBL" id="FTMN01000005">
    <property type="protein sequence ID" value="SIQ48412.1"/>
    <property type="molecule type" value="Genomic_DNA"/>
</dbReference>
<dbReference type="RefSeq" id="WP_076463016.1">
    <property type="nucleotide sequence ID" value="NZ_FTMN01000005.1"/>
</dbReference>
<organism evidence="1 2">
    <name type="scientific">Marinobacterium stanieri</name>
    <dbReference type="NCBI Taxonomy" id="49186"/>
    <lineage>
        <taxon>Bacteria</taxon>
        <taxon>Pseudomonadati</taxon>
        <taxon>Pseudomonadota</taxon>
        <taxon>Gammaproteobacteria</taxon>
        <taxon>Oceanospirillales</taxon>
        <taxon>Oceanospirillaceae</taxon>
        <taxon>Marinobacterium</taxon>
    </lineage>
</organism>
<accession>A0A1N6T4Y6</accession>
<keyword evidence="2" id="KW-1185">Reference proteome</keyword>
<protein>
    <submittedName>
        <fullName evidence="1">Uncharacterized protein</fullName>
    </submittedName>
</protein>